<feature type="compositionally biased region" description="Polar residues" evidence="1">
    <location>
        <begin position="75"/>
        <end position="91"/>
    </location>
</feature>
<evidence type="ECO:0000256" key="1">
    <source>
        <dbReference type="SAM" id="MobiDB-lite"/>
    </source>
</evidence>
<dbReference type="AlphaFoldDB" id="A0A7J8DBZ5"/>
<organism evidence="2 3">
    <name type="scientific">Molossus molossus</name>
    <name type="common">Pallas' mastiff bat</name>
    <name type="synonym">Vespertilio molossus</name>
    <dbReference type="NCBI Taxonomy" id="27622"/>
    <lineage>
        <taxon>Eukaryota</taxon>
        <taxon>Metazoa</taxon>
        <taxon>Chordata</taxon>
        <taxon>Craniata</taxon>
        <taxon>Vertebrata</taxon>
        <taxon>Euteleostomi</taxon>
        <taxon>Mammalia</taxon>
        <taxon>Eutheria</taxon>
        <taxon>Laurasiatheria</taxon>
        <taxon>Chiroptera</taxon>
        <taxon>Yangochiroptera</taxon>
        <taxon>Molossidae</taxon>
        <taxon>Molossus</taxon>
    </lineage>
</organism>
<feature type="compositionally biased region" description="Basic and acidic residues" evidence="1">
    <location>
        <begin position="59"/>
        <end position="71"/>
    </location>
</feature>
<sequence>MRFHWNQMTWHRYKTGASSSFWKETSTSCGILPAHTRTSTEVCLVCTSPARAHWNYPRSRVEPPPTHEKNHQTRPKTSSQHSANPSGSSKSRTVRGTALVGRGLRRLRVVWDPGTERDTR</sequence>
<evidence type="ECO:0000313" key="2">
    <source>
        <dbReference type="EMBL" id="KAF6420650.1"/>
    </source>
</evidence>
<keyword evidence="3" id="KW-1185">Reference proteome</keyword>
<name>A0A7J8DBZ5_MOLMO</name>
<dbReference type="Proteomes" id="UP000550707">
    <property type="component" value="Unassembled WGS sequence"/>
</dbReference>
<feature type="region of interest" description="Disordered" evidence="1">
    <location>
        <begin position="54"/>
        <end position="120"/>
    </location>
</feature>
<accession>A0A7J8DBZ5</accession>
<evidence type="ECO:0000313" key="3">
    <source>
        <dbReference type="Proteomes" id="UP000550707"/>
    </source>
</evidence>
<reference evidence="2 3" key="1">
    <citation type="journal article" date="2020" name="Nature">
        <title>Six reference-quality genomes reveal evolution of bat adaptations.</title>
        <authorList>
            <person name="Jebb D."/>
            <person name="Huang Z."/>
            <person name="Pippel M."/>
            <person name="Hughes G.M."/>
            <person name="Lavrichenko K."/>
            <person name="Devanna P."/>
            <person name="Winkler S."/>
            <person name="Jermiin L.S."/>
            <person name="Skirmuntt E.C."/>
            <person name="Katzourakis A."/>
            <person name="Burkitt-Gray L."/>
            <person name="Ray D.A."/>
            <person name="Sullivan K.A.M."/>
            <person name="Roscito J.G."/>
            <person name="Kirilenko B.M."/>
            <person name="Davalos L.M."/>
            <person name="Corthals A.P."/>
            <person name="Power M.L."/>
            <person name="Jones G."/>
            <person name="Ransome R.D."/>
            <person name="Dechmann D.K.N."/>
            <person name="Locatelli A.G."/>
            <person name="Puechmaille S.J."/>
            <person name="Fedrigo O."/>
            <person name="Jarvis E.D."/>
            <person name="Hiller M."/>
            <person name="Vernes S.C."/>
            <person name="Myers E.W."/>
            <person name="Teeling E.C."/>
        </authorList>
    </citation>
    <scope>NUCLEOTIDE SEQUENCE [LARGE SCALE GENOMIC DNA]</scope>
    <source>
        <strain evidence="2">MMolMol1</strain>
        <tissue evidence="2">Muscle</tissue>
    </source>
</reference>
<protein>
    <submittedName>
        <fullName evidence="2">Uncharacterized protein</fullName>
    </submittedName>
</protein>
<dbReference type="InParanoid" id="A0A7J8DBZ5"/>
<gene>
    <name evidence="2" type="ORF">HJG59_009377</name>
</gene>
<proteinExistence type="predicted"/>
<dbReference type="EMBL" id="JACASF010000018">
    <property type="protein sequence ID" value="KAF6420650.1"/>
    <property type="molecule type" value="Genomic_DNA"/>
</dbReference>
<comment type="caution">
    <text evidence="2">The sequence shown here is derived from an EMBL/GenBank/DDBJ whole genome shotgun (WGS) entry which is preliminary data.</text>
</comment>